<protein>
    <recommendedName>
        <fullName evidence="2">GYD family protein</fullName>
    </recommendedName>
</protein>
<proteinExistence type="predicted"/>
<name>A0A6J4UG70_9BACT</name>
<evidence type="ECO:0000313" key="1">
    <source>
        <dbReference type="EMBL" id="CAA9547196.1"/>
    </source>
</evidence>
<accession>A0A6J4UG70</accession>
<feature type="non-terminal residue" evidence="1">
    <location>
        <position position="42"/>
    </location>
</feature>
<organism evidence="1">
    <name type="scientific">uncultured Thermomicrobiales bacterium</name>
    <dbReference type="NCBI Taxonomy" id="1645740"/>
    <lineage>
        <taxon>Bacteria</taxon>
        <taxon>Pseudomonadati</taxon>
        <taxon>Thermomicrobiota</taxon>
        <taxon>Thermomicrobia</taxon>
        <taxon>Thermomicrobiales</taxon>
        <taxon>environmental samples</taxon>
    </lineage>
</organism>
<dbReference type="EMBL" id="CADCWM010000164">
    <property type="protein sequence ID" value="CAA9547196.1"/>
    <property type="molecule type" value="Genomic_DNA"/>
</dbReference>
<evidence type="ECO:0008006" key="2">
    <source>
        <dbReference type="Google" id="ProtNLM"/>
    </source>
</evidence>
<sequence length="42" mass="4903">MALYMTQFSYTGEAWTALARQPADRREPLRTLFERVGGRLIE</sequence>
<dbReference type="AlphaFoldDB" id="A0A6J4UG70"/>
<reference evidence="1" key="1">
    <citation type="submission" date="2020-02" db="EMBL/GenBank/DDBJ databases">
        <authorList>
            <person name="Meier V. D."/>
        </authorList>
    </citation>
    <scope>NUCLEOTIDE SEQUENCE</scope>
    <source>
        <strain evidence="1">AVDCRST_MAG88</strain>
    </source>
</reference>
<gene>
    <name evidence="1" type="ORF">AVDCRST_MAG88-504</name>
</gene>